<organism evidence="1 2">
    <name type="scientific">Peptostreptococcus anaerobius</name>
    <dbReference type="NCBI Taxonomy" id="1261"/>
    <lineage>
        <taxon>Bacteria</taxon>
        <taxon>Bacillati</taxon>
        <taxon>Bacillota</taxon>
        <taxon>Clostridia</taxon>
        <taxon>Peptostreptococcales</taxon>
        <taxon>Peptostreptococcaceae</taxon>
        <taxon>Peptostreptococcus</taxon>
    </lineage>
</organism>
<protein>
    <submittedName>
        <fullName evidence="1">Uncharacterized protein</fullName>
    </submittedName>
</protein>
<reference evidence="1 2" key="1">
    <citation type="submission" date="2018-06" db="EMBL/GenBank/DDBJ databases">
        <authorList>
            <consortium name="Pathogen Informatics"/>
            <person name="Doyle S."/>
        </authorList>
    </citation>
    <scope>NUCLEOTIDE SEQUENCE [LARGE SCALE GENOMIC DNA]</scope>
    <source>
        <strain evidence="1 2">NCTC11460</strain>
    </source>
</reference>
<evidence type="ECO:0000313" key="2">
    <source>
        <dbReference type="Proteomes" id="UP000255101"/>
    </source>
</evidence>
<gene>
    <name evidence="1" type="ORF">NCTC11460_02108</name>
</gene>
<dbReference type="AlphaFoldDB" id="A0A379CIC8"/>
<dbReference type="EMBL" id="UGTB01000004">
    <property type="protein sequence ID" value="SUB62100.1"/>
    <property type="molecule type" value="Genomic_DNA"/>
</dbReference>
<evidence type="ECO:0000313" key="1">
    <source>
        <dbReference type="EMBL" id="SUB62100.1"/>
    </source>
</evidence>
<dbReference type="RefSeq" id="WP_019595719.1">
    <property type="nucleotide sequence ID" value="NZ_FOVA01000025.1"/>
</dbReference>
<name>A0A379CIC8_9FIRM</name>
<proteinExistence type="predicted"/>
<accession>A0A379CIC8</accession>
<sequence>MKMFCRLEDIKDYLENLEQKDEKYYRLYHNTIDDMMDKDMTNDFLNKYREKILDLIECYIKENADMLSLGKDFGQSDRDIEMSIDFMYDLVVLLTEKFTESIEQEINYERKYMIL</sequence>
<dbReference type="Proteomes" id="UP000255101">
    <property type="component" value="Unassembled WGS sequence"/>
</dbReference>